<name>A0A2P2J2N1_RHIMU</name>
<organism evidence="1">
    <name type="scientific">Rhizophora mucronata</name>
    <name type="common">Asiatic mangrove</name>
    <dbReference type="NCBI Taxonomy" id="61149"/>
    <lineage>
        <taxon>Eukaryota</taxon>
        <taxon>Viridiplantae</taxon>
        <taxon>Streptophyta</taxon>
        <taxon>Embryophyta</taxon>
        <taxon>Tracheophyta</taxon>
        <taxon>Spermatophyta</taxon>
        <taxon>Magnoliopsida</taxon>
        <taxon>eudicotyledons</taxon>
        <taxon>Gunneridae</taxon>
        <taxon>Pentapetalae</taxon>
        <taxon>rosids</taxon>
        <taxon>fabids</taxon>
        <taxon>Malpighiales</taxon>
        <taxon>Rhizophoraceae</taxon>
        <taxon>Rhizophora</taxon>
    </lineage>
</organism>
<accession>A0A2P2J2N1</accession>
<dbReference type="AlphaFoldDB" id="A0A2P2J2N1"/>
<reference evidence="1" key="1">
    <citation type="submission" date="2018-02" db="EMBL/GenBank/DDBJ databases">
        <title>Rhizophora mucronata_Transcriptome.</title>
        <authorList>
            <person name="Meera S.P."/>
            <person name="Sreeshan A."/>
            <person name="Augustine A."/>
        </authorList>
    </citation>
    <scope>NUCLEOTIDE SEQUENCE</scope>
    <source>
        <tissue evidence="1">Leaf</tissue>
    </source>
</reference>
<dbReference type="EMBL" id="GGEC01007246">
    <property type="protein sequence ID" value="MBW87729.1"/>
    <property type="molecule type" value="Transcribed_RNA"/>
</dbReference>
<protein>
    <submittedName>
        <fullName evidence="1">Uncharacterized protein</fullName>
    </submittedName>
</protein>
<sequence length="52" mass="6334">MEILFFFNSSLLYTLILKLDLRSNLYFLKGMRYSLVVSWQMQFCGREMKTRT</sequence>
<evidence type="ECO:0000313" key="1">
    <source>
        <dbReference type="EMBL" id="MBW87729.1"/>
    </source>
</evidence>
<proteinExistence type="predicted"/>